<dbReference type="PANTHER" id="PTHR43168">
    <property type="entry name" value="50S RIBOSOMAL PROTEIN L33, CHLOROPLASTIC"/>
    <property type="match status" value="1"/>
</dbReference>
<evidence type="ECO:0000256" key="2">
    <source>
        <dbReference type="ARBA" id="ARBA00022980"/>
    </source>
</evidence>
<name>A0A1M6XI10_9BACT</name>
<evidence type="ECO:0000256" key="5">
    <source>
        <dbReference type="HAMAP-Rule" id="MF_00294"/>
    </source>
</evidence>
<dbReference type="InterPro" id="IPR011332">
    <property type="entry name" value="Ribosomal_zn-bd"/>
</dbReference>
<evidence type="ECO:0000256" key="1">
    <source>
        <dbReference type="ARBA" id="ARBA00007596"/>
    </source>
</evidence>
<dbReference type="Gene3D" id="2.20.28.120">
    <property type="entry name" value="Ribosomal protein L33"/>
    <property type="match status" value="1"/>
</dbReference>
<organism evidence="6 8">
    <name type="scientific">Fibrobacter intestinalis</name>
    <dbReference type="NCBI Taxonomy" id="28122"/>
    <lineage>
        <taxon>Bacteria</taxon>
        <taxon>Pseudomonadati</taxon>
        <taxon>Fibrobacterota</taxon>
        <taxon>Fibrobacteria</taxon>
        <taxon>Fibrobacterales</taxon>
        <taxon>Fibrobacteraceae</taxon>
        <taxon>Fibrobacter</taxon>
    </lineage>
</organism>
<dbReference type="GO" id="GO:0003735">
    <property type="term" value="F:structural constituent of ribosome"/>
    <property type="evidence" value="ECO:0007669"/>
    <property type="project" value="InterPro"/>
</dbReference>
<reference evidence="6" key="1">
    <citation type="submission" date="2016-11" db="EMBL/GenBank/DDBJ databases">
        <authorList>
            <person name="Jaros S."/>
            <person name="Januszkiewicz K."/>
            <person name="Wedrychowicz H."/>
        </authorList>
    </citation>
    <scope>NUCLEOTIDE SEQUENCE [LARGE SCALE GENOMIC DNA]</scope>
    <source>
        <strain evidence="6">UWOS</strain>
    </source>
</reference>
<reference evidence="7 9" key="3">
    <citation type="submission" date="2017-02" db="EMBL/GenBank/DDBJ databases">
        <authorList>
            <person name="Peterson S.W."/>
        </authorList>
    </citation>
    <scope>NUCLEOTIDE SEQUENCE [LARGE SCALE GENOMIC DNA]</scope>
    <source>
        <strain evidence="7 9">ATCC 43854</strain>
    </source>
</reference>
<dbReference type="EMBL" id="FUWU01000044">
    <property type="protein sequence ID" value="SKA00095.1"/>
    <property type="molecule type" value="Genomic_DNA"/>
</dbReference>
<dbReference type="InterPro" id="IPR001705">
    <property type="entry name" value="Ribosomal_bL33"/>
</dbReference>
<reference evidence="8" key="2">
    <citation type="submission" date="2016-11" db="EMBL/GenBank/DDBJ databases">
        <authorList>
            <person name="Varghese N."/>
            <person name="Submissions S."/>
        </authorList>
    </citation>
    <scope>NUCLEOTIDE SEQUENCE [LARGE SCALE GENOMIC DNA]</scope>
    <source>
        <strain evidence="8">UWOS</strain>
    </source>
</reference>
<comment type="similarity">
    <text evidence="1 5">Belongs to the bacterial ribosomal protein bL33 family.</text>
</comment>
<dbReference type="NCBIfam" id="NF001764">
    <property type="entry name" value="PRK00504.1"/>
    <property type="match status" value="1"/>
</dbReference>
<keyword evidence="3 5" id="KW-0687">Ribonucleoprotein</keyword>
<dbReference type="NCBIfam" id="NF001860">
    <property type="entry name" value="PRK00595.1"/>
    <property type="match status" value="1"/>
</dbReference>
<gene>
    <name evidence="5" type="primary">rpmG</name>
    <name evidence="7" type="ORF">SAMN02745108_02199</name>
    <name evidence="6" type="ORF">SAMN05720469_13132</name>
</gene>
<dbReference type="Proteomes" id="UP000184275">
    <property type="component" value="Unassembled WGS sequence"/>
</dbReference>
<evidence type="ECO:0000256" key="4">
    <source>
        <dbReference type="ARBA" id="ARBA00035176"/>
    </source>
</evidence>
<accession>A0A1M6XI10</accession>
<sequence length="50" mass="6164">MPRELITLECTVCHQRNYDCDKNKRLHPSRVEYKKYCPFCRKHTVHKETK</sequence>
<dbReference type="STRING" id="28122.SAMN02745108_02199"/>
<evidence type="ECO:0000313" key="9">
    <source>
        <dbReference type="Proteomes" id="UP000190449"/>
    </source>
</evidence>
<dbReference type="GO" id="GO:1990904">
    <property type="term" value="C:ribonucleoprotein complex"/>
    <property type="evidence" value="ECO:0007669"/>
    <property type="project" value="UniProtKB-KW"/>
</dbReference>
<keyword evidence="2 5" id="KW-0689">Ribosomal protein</keyword>
<dbReference type="NCBIfam" id="TIGR01023">
    <property type="entry name" value="rpmG_bact"/>
    <property type="match status" value="1"/>
</dbReference>
<evidence type="ECO:0000313" key="7">
    <source>
        <dbReference type="EMBL" id="SKA00095.1"/>
    </source>
</evidence>
<dbReference type="Pfam" id="PF00471">
    <property type="entry name" value="Ribosomal_L33"/>
    <property type="match status" value="1"/>
</dbReference>
<dbReference type="AlphaFoldDB" id="A0A1M6XI10"/>
<proteinExistence type="inferred from homology"/>
<protein>
    <recommendedName>
        <fullName evidence="4 5">Large ribosomal subunit protein bL33</fullName>
    </recommendedName>
</protein>
<dbReference type="Proteomes" id="UP000190449">
    <property type="component" value="Unassembled WGS sequence"/>
</dbReference>
<evidence type="ECO:0000313" key="8">
    <source>
        <dbReference type="Proteomes" id="UP000184275"/>
    </source>
</evidence>
<keyword evidence="8" id="KW-1185">Reference proteome</keyword>
<dbReference type="GO" id="GO:0006412">
    <property type="term" value="P:translation"/>
    <property type="evidence" value="ECO:0007669"/>
    <property type="project" value="UniProtKB-UniRule"/>
</dbReference>
<evidence type="ECO:0000256" key="3">
    <source>
        <dbReference type="ARBA" id="ARBA00023274"/>
    </source>
</evidence>
<dbReference type="HAMAP" id="MF_00294">
    <property type="entry name" value="Ribosomal_bL33"/>
    <property type="match status" value="1"/>
</dbReference>
<dbReference type="GO" id="GO:0005840">
    <property type="term" value="C:ribosome"/>
    <property type="evidence" value="ECO:0007669"/>
    <property type="project" value="UniProtKB-KW"/>
</dbReference>
<dbReference type="EMBL" id="FRAW01000031">
    <property type="protein sequence ID" value="SHL05607.1"/>
    <property type="molecule type" value="Genomic_DNA"/>
</dbReference>
<dbReference type="GO" id="GO:0005737">
    <property type="term" value="C:cytoplasm"/>
    <property type="evidence" value="ECO:0007669"/>
    <property type="project" value="UniProtKB-ARBA"/>
</dbReference>
<dbReference type="SUPFAM" id="SSF57829">
    <property type="entry name" value="Zn-binding ribosomal proteins"/>
    <property type="match status" value="1"/>
</dbReference>
<accession>A0A1T4Q8S4</accession>
<dbReference type="RefSeq" id="WP_073305726.1">
    <property type="nucleotide sequence ID" value="NZ_FRAW01000031.1"/>
</dbReference>
<evidence type="ECO:0000313" key="6">
    <source>
        <dbReference type="EMBL" id="SHL05607.1"/>
    </source>
</evidence>
<dbReference type="PANTHER" id="PTHR43168:SF2">
    <property type="entry name" value="LARGE RIBOSOMAL SUBUNIT PROTEIN BL33C"/>
    <property type="match status" value="1"/>
</dbReference>
<dbReference type="InterPro" id="IPR038584">
    <property type="entry name" value="Ribosomal_bL33_sf"/>
</dbReference>